<evidence type="ECO:0000313" key="3">
    <source>
        <dbReference type="Proteomes" id="UP001500218"/>
    </source>
</evidence>
<evidence type="ECO:0000259" key="1">
    <source>
        <dbReference type="PROSITE" id="PS50887"/>
    </source>
</evidence>
<dbReference type="InterPro" id="IPR029787">
    <property type="entry name" value="Nucleotide_cyclase"/>
</dbReference>
<dbReference type="EMBL" id="BAAALT010000014">
    <property type="protein sequence ID" value="GAA1788329.1"/>
    <property type="molecule type" value="Genomic_DNA"/>
</dbReference>
<comment type="caution">
    <text evidence="2">The sequence shown here is derived from an EMBL/GenBank/DDBJ whole genome shotgun (WGS) entry which is preliminary data.</text>
</comment>
<accession>A0ABN2LH03</accession>
<reference evidence="2 3" key="1">
    <citation type="journal article" date="2019" name="Int. J. Syst. Evol. Microbiol.">
        <title>The Global Catalogue of Microorganisms (GCM) 10K type strain sequencing project: providing services to taxonomists for standard genome sequencing and annotation.</title>
        <authorList>
            <consortium name="The Broad Institute Genomics Platform"/>
            <consortium name="The Broad Institute Genome Sequencing Center for Infectious Disease"/>
            <person name="Wu L."/>
            <person name="Ma J."/>
        </authorList>
    </citation>
    <scope>NUCLEOTIDE SEQUENCE [LARGE SCALE GENOMIC DNA]</scope>
    <source>
        <strain evidence="2 3">JCM 13250</strain>
    </source>
</reference>
<proteinExistence type="predicted"/>
<feature type="domain" description="GGDEF" evidence="1">
    <location>
        <begin position="182"/>
        <end position="305"/>
    </location>
</feature>
<dbReference type="PANTHER" id="PTHR45138">
    <property type="entry name" value="REGULATORY COMPONENTS OF SENSORY TRANSDUCTION SYSTEM"/>
    <property type="match status" value="1"/>
</dbReference>
<dbReference type="SMART" id="SM00267">
    <property type="entry name" value="GGDEF"/>
    <property type="match status" value="1"/>
</dbReference>
<dbReference type="Gene3D" id="3.30.70.270">
    <property type="match status" value="1"/>
</dbReference>
<dbReference type="NCBIfam" id="TIGR00254">
    <property type="entry name" value="GGDEF"/>
    <property type="match status" value="1"/>
</dbReference>
<dbReference type="PROSITE" id="PS50887">
    <property type="entry name" value="GGDEF"/>
    <property type="match status" value="1"/>
</dbReference>
<protein>
    <recommendedName>
        <fullName evidence="1">GGDEF domain-containing protein</fullName>
    </recommendedName>
</protein>
<dbReference type="Pfam" id="PF00990">
    <property type="entry name" value="GGDEF"/>
    <property type="match status" value="1"/>
</dbReference>
<keyword evidence="3" id="KW-1185">Reference proteome</keyword>
<dbReference type="InterPro" id="IPR043128">
    <property type="entry name" value="Rev_trsase/Diguanyl_cyclase"/>
</dbReference>
<organism evidence="2 3">
    <name type="scientific">Luedemannella flava</name>
    <dbReference type="NCBI Taxonomy" id="349316"/>
    <lineage>
        <taxon>Bacteria</taxon>
        <taxon>Bacillati</taxon>
        <taxon>Actinomycetota</taxon>
        <taxon>Actinomycetes</taxon>
        <taxon>Micromonosporales</taxon>
        <taxon>Micromonosporaceae</taxon>
        <taxon>Luedemannella</taxon>
    </lineage>
</organism>
<dbReference type="PANTHER" id="PTHR45138:SF9">
    <property type="entry name" value="DIGUANYLATE CYCLASE DGCM-RELATED"/>
    <property type="match status" value="1"/>
</dbReference>
<gene>
    <name evidence="2" type="ORF">GCM10009682_08090</name>
</gene>
<evidence type="ECO:0000313" key="2">
    <source>
        <dbReference type="EMBL" id="GAA1788329.1"/>
    </source>
</evidence>
<dbReference type="RefSeq" id="WP_344126343.1">
    <property type="nucleotide sequence ID" value="NZ_BAAALT010000014.1"/>
</dbReference>
<sequence length="307" mass="32155">MYLPHGSAPDRDGGCTGSPADVAVRAYANALRHTLAMAAATDRAELTTRTLVAAREVADAAVAAVIEPDGDLRAEGDVDLVERFGALDADLRSRLCRAPAGPTDLLAGGAVTVPMSGGALIVAGHPRPAATQVLSLIAAHHVAGLDRLSQLDALRRFANSDPLTGLRHHRPFRRRLAKATPGRTAVIAIDVDNFKSINDEYGHGAGDTALVRLGNALQAALRCSDDLYRVGGDEFAVLVEVAGEPEALAIAERLLRAARSAGHPVSAGVALRRDDEDGPDTLRRADAALYVAKRAGRDTARMADRPA</sequence>
<dbReference type="InterPro" id="IPR050469">
    <property type="entry name" value="Diguanylate_Cyclase"/>
</dbReference>
<dbReference type="InterPro" id="IPR000160">
    <property type="entry name" value="GGDEF_dom"/>
</dbReference>
<dbReference type="Proteomes" id="UP001500218">
    <property type="component" value="Unassembled WGS sequence"/>
</dbReference>
<name>A0ABN2LH03_9ACTN</name>
<dbReference type="CDD" id="cd01949">
    <property type="entry name" value="GGDEF"/>
    <property type="match status" value="1"/>
</dbReference>
<dbReference type="SUPFAM" id="SSF55073">
    <property type="entry name" value="Nucleotide cyclase"/>
    <property type="match status" value="1"/>
</dbReference>